<sequence>MPKQALPDSVRKNLGFKDTRRSSGRFADKFEISNEIHRTKGGREAKAYLKMKSGVPMSIRTSGLVQMQGRTPGMVLNPATEGGARSNSTGQQLAVVRRHENRNKRRLSGGIGGGGKGLPMREMGMGEVNLNRLGKRDKFQAPQGPGVWR</sequence>
<evidence type="ECO:0000313" key="2">
    <source>
        <dbReference type="EMBL" id="GMH48735.1"/>
    </source>
</evidence>
<evidence type="ECO:0000313" key="3">
    <source>
        <dbReference type="Proteomes" id="UP001165082"/>
    </source>
</evidence>
<dbReference type="EMBL" id="BRXZ01001884">
    <property type="protein sequence ID" value="GMH48735.1"/>
    <property type="molecule type" value="Genomic_DNA"/>
</dbReference>
<dbReference type="OrthoDB" id="204409at2759"/>
<dbReference type="AlphaFoldDB" id="A0A9W6ZE38"/>
<reference evidence="2" key="1">
    <citation type="submission" date="2022-07" db="EMBL/GenBank/DDBJ databases">
        <title>Genome analysis of Parmales, a sister group of diatoms, reveals the evolutionary specialization of diatoms from phago-mixotrophs to photoautotrophs.</title>
        <authorList>
            <person name="Ban H."/>
            <person name="Sato S."/>
            <person name="Yoshikawa S."/>
            <person name="Kazumasa Y."/>
            <person name="Nakamura Y."/>
            <person name="Ichinomiya M."/>
            <person name="Saitoh K."/>
            <person name="Sato N."/>
            <person name="Blanc-Mathieu R."/>
            <person name="Endo H."/>
            <person name="Kuwata A."/>
            <person name="Ogata H."/>
        </authorList>
    </citation>
    <scope>NUCLEOTIDE SEQUENCE</scope>
</reference>
<gene>
    <name evidence="2" type="ORF">TrRE_jg8231</name>
</gene>
<comment type="caution">
    <text evidence="2">The sequence shown here is derived from an EMBL/GenBank/DDBJ whole genome shotgun (WGS) entry which is preliminary data.</text>
</comment>
<feature type="region of interest" description="Disordered" evidence="1">
    <location>
        <begin position="1"/>
        <end position="22"/>
    </location>
</feature>
<proteinExistence type="predicted"/>
<feature type="compositionally biased region" description="Basic and acidic residues" evidence="1">
    <location>
        <begin position="9"/>
        <end position="22"/>
    </location>
</feature>
<feature type="region of interest" description="Disordered" evidence="1">
    <location>
        <begin position="68"/>
        <end position="120"/>
    </location>
</feature>
<organism evidence="2 3">
    <name type="scientific">Triparma retinervis</name>
    <dbReference type="NCBI Taxonomy" id="2557542"/>
    <lineage>
        <taxon>Eukaryota</taxon>
        <taxon>Sar</taxon>
        <taxon>Stramenopiles</taxon>
        <taxon>Ochrophyta</taxon>
        <taxon>Bolidophyceae</taxon>
        <taxon>Parmales</taxon>
        <taxon>Triparmaceae</taxon>
        <taxon>Triparma</taxon>
    </lineage>
</organism>
<protein>
    <submittedName>
        <fullName evidence="2">Uncharacterized protein</fullName>
    </submittedName>
</protein>
<evidence type="ECO:0000256" key="1">
    <source>
        <dbReference type="SAM" id="MobiDB-lite"/>
    </source>
</evidence>
<keyword evidence="3" id="KW-1185">Reference proteome</keyword>
<dbReference type="Proteomes" id="UP001165082">
    <property type="component" value="Unassembled WGS sequence"/>
</dbReference>
<name>A0A9W6ZE38_9STRA</name>
<accession>A0A9W6ZE38</accession>